<keyword evidence="11" id="KW-0067">ATP-binding</keyword>
<keyword evidence="14 18" id="KW-0472">Membrane</keyword>
<evidence type="ECO:0000256" key="3">
    <source>
        <dbReference type="ARBA" id="ARBA00012438"/>
    </source>
</evidence>
<dbReference type="Pfam" id="PF00072">
    <property type="entry name" value="Response_reg"/>
    <property type="match status" value="1"/>
</dbReference>
<keyword evidence="6 16" id="KW-0597">Phosphoprotein</keyword>
<dbReference type="GO" id="GO:0004673">
    <property type="term" value="F:protein histidine kinase activity"/>
    <property type="evidence" value="ECO:0007669"/>
    <property type="project" value="UniProtKB-EC"/>
</dbReference>
<keyword evidence="11" id="KW-0547">Nucleotide-binding</keyword>
<dbReference type="Gene3D" id="1.20.120.160">
    <property type="entry name" value="HPT domain"/>
    <property type="match status" value="1"/>
</dbReference>
<dbReference type="InterPro" id="IPR037952">
    <property type="entry name" value="Sensor_TorS"/>
</dbReference>
<dbReference type="Pfam" id="PF00512">
    <property type="entry name" value="HisKA"/>
    <property type="match status" value="1"/>
</dbReference>
<dbReference type="InterPro" id="IPR004358">
    <property type="entry name" value="Sig_transdc_His_kin-like_C"/>
</dbReference>
<dbReference type="CDD" id="cd17546">
    <property type="entry name" value="REC_hyHK_CKI1_RcsC-like"/>
    <property type="match status" value="1"/>
</dbReference>
<keyword evidence="7 23" id="KW-0808">Transferase</keyword>
<dbReference type="PRINTS" id="PR00344">
    <property type="entry name" value="BCTRLSENSOR"/>
</dbReference>
<sequence length="982" mass="107963">MFNTRSIGGRLLIAFAGLALLVIASASIGMVGFSLVSKTERNVVTKAIPSMIEARQISELSARMVASVQGLANASSENERQQAGQQLFNKLESLLNHIRALGADSFDTQLLDQLEDNVENIIDTLASLGIAVEKRLLLSADIDQRLILMREVGRELEALTRTQVLNTSTVAVANVTQMYGLVESGNQEEVYNALDNLVEVDLDLSDRLHELHLLAFQNLNQIEELRSATDAQRIIDIRASYNENLTIMQRRVSAVEDPTRYQQMVSIIEDLEVKQVVFELMAQRELNASQSQTLLAHALERFAALNQTVGKLVDESNQVTTNSVLQLKQTLEQARLTLAVMGVLGLLIVGVIIWKLVYVSVIQRLNRYSSSLVAIANGQYPEDVPTSGSDELSQMGKAINKARDTSKALAVLVEKEAAAREALEQHKTQLEEVVFERTHQLQQSNQRLNQEVHNHAQARQDAESANKAKSAFLATMSHEIRTPLNGVLGTTQLLLDEALSPQQAQYVEVINRSGSNLLTVLNDVLDYSKIEAGHFALQSQTFDLKQLVDDVVALFQAKAEQKGLQLNAQIESDVARYWQGDAVRIQQVLNNLISNAVKFTPQGYIDLYVCMDAHDEQRLRFELSDSGVGIAPEEQTQLFDPFSQSQSGQSQSGGTGLGLAICQKLVNAMGSHIELTSEVGQGSQFSFSLPLLESSDANRSETKSSSSSLSSLPLSTGPLTILLVEDNPVNQLVAQGFLDKLGHTHYTAQNCQQAQELLLEHTFDLALFDINLPDGSGVELLEWTRKQGLEFMPVLAVSAHVFDEEVTEYLAAGFDGFVGKPIEQQKLQRAINDVIGDEQDSSLLNQIVHSAEHEVISLSQVSTKTTIDIASLERDCEVLGKAKMAQLIDLFATTSEQTLREMDAMLSEEGHCKSDKPLAELAHRMKGSAASLGLTQVFEQCLLIETSKAPVQTYQESHSALIAARESALEELARWLEGNVGQ</sequence>
<evidence type="ECO:0000256" key="4">
    <source>
        <dbReference type="ARBA" id="ARBA00022475"/>
    </source>
</evidence>
<dbReference type="PIRSF" id="PIRSF036437">
    <property type="entry name" value="HK_TorS"/>
    <property type="match status" value="1"/>
</dbReference>
<dbReference type="SMART" id="SM00448">
    <property type="entry name" value="REC"/>
    <property type="match status" value="1"/>
</dbReference>
<dbReference type="Gene3D" id="3.40.50.2300">
    <property type="match status" value="1"/>
</dbReference>
<dbReference type="InterPro" id="IPR003594">
    <property type="entry name" value="HATPase_dom"/>
</dbReference>
<proteinExistence type="predicted"/>
<dbReference type="Gene3D" id="1.20.58.920">
    <property type="match status" value="1"/>
</dbReference>
<keyword evidence="9 23" id="KW-0418">Kinase</keyword>
<evidence type="ECO:0000313" key="24">
    <source>
        <dbReference type="Proteomes" id="UP001169719"/>
    </source>
</evidence>
<evidence type="ECO:0000256" key="9">
    <source>
        <dbReference type="ARBA" id="ARBA00022777"/>
    </source>
</evidence>
<evidence type="ECO:0000313" key="23">
    <source>
        <dbReference type="EMBL" id="MDN2483738.1"/>
    </source>
</evidence>
<keyword evidence="8 18" id="KW-0812">Transmembrane</keyword>
<dbReference type="InterPro" id="IPR038188">
    <property type="entry name" value="TorS_sensor_sf"/>
</dbReference>
<evidence type="ECO:0000259" key="22">
    <source>
        <dbReference type="PROSITE" id="PS50894"/>
    </source>
</evidence>
<evidence type="ECO:0000256" key="15">
    <source>
        <dbReference type="PROSITE-ProRule" id="PRU00110"/>
    </source>
</evidence>
<feature type="modified residue" description="4-aspartylphosphate" evidence="16">
    <location>
        <position position="769"/>
    </location>
</feature>
<feature type="transmembrane region" description="Helical" evidence="18">
    <location>
        <begin position="336"/>
        <end position="357"/>
    </location>
</feature>
<evidence type="ECO:0000256" key="11">
    <source>
        <dbReference type="ARBA" id="ARBA00022840"/>
    </source>
</evidence>
<feature type="domain" description="HPt" evidence="22">
    <location>
        <begin position="880"/>
        <end position="979"/>
    </location>
</feature>
<feature type="coiled-coil region" evidence="17">
    <location>
        <begin position="413"/>
        <end position="465"/>
    </location>
</feature>
<dbReference type="InterPro" id="IPR036097">
    <property type="entry name" value="HisK_dim/P_sf"/>
</dbReference>
<dbReference type="SUPFAM" id="SSF52172">
    <property type="entry name" value="CheY-like"/>
    <property type="match status" value="1"/>
</dbReference>
<evidence type="ECO:0000256" key="8">
    <source>
        <dbReference type="ARBA" id="ARBA00022692"/>
    </source>
</evidence>
<dbReference type="InterPro" id="IPR008207">
    <property type="entry name" value="Sig_transdc_His_kin_Hpt_dom"/>
</dbReference>
<keyword evidence="5" id="KW-0997">Cell inner membrane</keyword>
<dbReference type="InterPro" id="IPR011006">
    <property type="entry name" value="CheY-like_superfamily"/>
</dbReference>
<evidence type="ECO:0000256" key="1">
    <source>
        <dbReference type="ARBA" id="ARBA00000085"/>
    </source>
</evidence>
<keyword evidence="24" id="KW-1185">Reference proteome</keyword>
<dbReference type="Gene3D" id="6.10.340.10">
    <property type="match status" value="1"/>
</dbReference>
<dbReference type="SUPFAM" id="SSF55874">
    <property type="entry name" value="ATPase domain of HSP90 chaperone/DNA topoisomerase II/histidine kinase"/>
    <property type="match status" value="1"/>
</dbReference>
<evidence type="ECO:0000259" key="20">
    <source>
        <dbReference type="PROSITE" id="PS50110"/>
    </source>
</evidence>
<dbReference type="PROSITE" id="PS50894">
    <property type="entry name" value="HPT"/>
    <property type="match status" value="1"/>
</dbReference>
<dbReference type="InterPro" id="IPR014302">
    <property type="entry name" value="Sig_transdc_His_kinase_TorS"/>
</dbReference>
<evidence type="ECO:0000256" key="6">
    <source>
        <dbReference type="ARBA" id="ARBA00022553"/>
    </source>
</evidence>
<dbReference type="PROSITE" id="PS50110">
    <property type="entry name" value="RESPONSE_REGULATORY"/>
    <property type="match status" value="1"/>
</dbReference>
<dbReference type="Proteomes" id="UP001169719">
    <property type="component" value="Unassembled WGS sequence"/>
</dbReference>
<evidence type="ECO:0000256" key="10">
    <source>
        <dbReference type="ARBA" id="ARBA00022801"/>
    </source>
</evidence>
<evidence type="ECO:0000256" key="16">
    <source>
        <dbReference type="PROSITE-ProRule" id="PRU00169"/>
    </source>
</evidence>
<dbReference type="InterPro" id="IPR005467">
    <property type="entry name" value="His_kinase_dom"/>
</dbReference>
<reference evidence="23" key="1">
    <citation type="submission" date="2024-05" db="EMBL/GenBank/DDBJ databases">
        <title>Genome Sequences of Four Agar- Degrading Marine Bacteria.</title>
        <authorList>
            <person name="Phillips E.K."/>
            <person name="Shaffer J.C."/>
            <person name="Henson M.W."/>
            <person name="Temperton B."/>
            <person name="Thrash C.J."/>
            <person name="Martin M.O."/>
        </authorList>
    </citation>
    <scope>NUCLEOTIDE SEQUENCE</scope>
    <source>
        <strain evidence="23">EKP203</strain>
    </source>
</reference>
<dbReference type="PROSITE" id="PS50885">
    <property type="entry name" value="HAMP"/>
    <property type="match status" value="1"/>
</dbReference>
<dbReference type="NCBIfam" id="TIGR02956">
    <property type="entry name" value="TMAO_torS"/>
    <property type="match status" value="1"/>
</dbReference>
<comment type="caution">
    <text evidence="23">The sequence shown here is derived from an EMBL/GenBank/DDBJ whole genome shotgun (WGS) entry which is preliminary data.</text>
</comment>
<dbReference type="InterPro" id="IPR003661">
    <property type="entry name" value="HisK_dim/P_dom"/>
</dbReference>
<keyword evidence="12 18" id="KW-1133">Transmembrane helix</keyword>
<dbReference type="Gene3D" id="3.30.565.10">
    <property type="entry name" value="Histidine kinase-like ATPase, C-terminal domain"/>
    <property type="match status" value="1"/>
</dbReference>
<keyword evidence="10" id="KW-0378">Hydrolase</keyword>
<evidence type="ECO:0000259" key="21">
    <source>
        <dbReference type="PROSITE" id="PS50885"/>
    </source>
</evidence>
<comment type="catalytic activity">
    <reaction evidence="1">
        <text>ATP + protein L-histidine = ADP + protein N-phospho-L-histidine.</text>
        <dbReference type="EC" id="2.7.13.3"/>
    </reaction>
</comment>
<dbReference type="Pfam" id="PF00672">
    <property type="entry name" value="HAMP"/>
    <property type="match status" value="1"/>
</dbReference>
<dbReference type="EMBL" id="JAUEOZ010000002">
    <property type="protein sequence ID" value="MDN2483738.1"/>
    <property type="molecule type" value="Genomic_DNA"/>
</dbReference>
<evidence type="ECO:0000256" key="7">
    <source>
        <dbReference type="ARBA" id="ARBA00022679"/>
    </source>
</evidence>
<dbReference type="Pfam" id="PF02518">
    <property type="entry name" value="HATPase_c"/>
    <property type="match status" value="1"/>
</dbReference>
<dbReference type="CDD" id="cd16172">
    <property type="entry name" value="TorS_sensor_domain"/>
    <property type="match status" value="1"/>
</dbReference>
<dbReference type="CDD" id="cd00088">
    <property type="entry name" value="HPT"/>
    <property type="match status" value="1"/>
</dbReference>
<dbReference type="InterPro" id="IPR003660">
    <property type="entry name" value="HAMP_dom"/>
</dbReference>
<evidence type="ECO:0000256" key="12">
    <source>
        <dbReference type="ARBA" id="ARBA00022989"/>
    </source>
</evidence>
<feature type="domain" description="HAMP" evidence="21">
    <location>
        <begin position="359"/>
        <end position="411"/>
    </location>
</feature>
<keyword evidence="13" id="KW-0902">Two-component regulatory system</keyword>
<dbReference type="SMART" id="SM00388">
    <property type="entry name" value="HisKA"/>
    <property type="match status" value="1"/>
</dbReference>
<gene>
    <name evidence="23" type="primary">torS</name>
    <name evidence="23" type="ORF">QWJ08_20520</name>
</gene>
<dbReference type="InterPro" id="IPR001789">
    <property type="entry name" value="Sig_transdc_resp-reg_receiver"/>
</dbReference>
<name>A0ABT7Y6W3_9VIBR</name>
<evidence type="ECO:0000256" key="2">
    <source>
        <dbReference type="ARBA" id="ARBA00004429"/>
    </source>
</evidence>
<protein>
    <recommendedName>
        <fullName evidence="3">histidine kinase</fullName>
        <ecNumber evidence="3">2.7.13.3</ecNumber>
    </recommendedName>
</protein>
<dbReference type="InterPro" id="IPR036641">
    <property type="entry name" value="HPT_dom_sf"/>
</dbReference>
<dbReference type="Gene3D" id="1.10.287.130">
    <property type="match status" value="1"/>
</dbReference>
<dbReference type="SUPFAM" id="SSF47226">
    <property type="entry name" value="Histidine-containing phosphotransfer domain, HPT domain"/>
    <property type="match status" value="1"/>
</dbReference>
<dbReference type="SMART" id="SM00387">
    <property type="entry name" value="HATPase_c"/>
    <property type="match status" value="1"/>
</dbReference>
<dbReference type="CDD" id="cd00082">
    <property type="entry name" value="HisKA"/>
    <property type="match status" value="1"/>
</dbReference>
<dbReference type="SUPFAM" id="SSF47384">
    <property type="entry name" value="Homodimeric domain of signal transducing histidine kinase"/>
    <property type="match status" value="1"/>
</dbReference>
<feature type="domain" description="Histidine kinase" evidence="19">
    <location>
        <begin position="475"/>
        <end position="693"/>
    </location>
</feature>
<dbReference type="PANTHER" id="PTHR43047">
    <property type="entry name" value="TWO-COMPONENT HISTIDINE PROTEIN KINASE"/>
    <property type="match status" value="1"/>
</dbReference>
<dbReference type="PROSITE" id="PS50109">
    <property type="entry name" value="HIS_KIN"/>
    <property type="match status" value="1"/>
</dbReference>
<accession>A0ABT7Y6W3</accession>
<dbReference type="Pfam" id="PF21689">
    <property type="entry name" value="TorS_sensor_domain"/>
    <property type="match status" value="1"/>
</dbReference>
<feature type="modified residue" description="Phosphohistidine" evidence="15">
    <location>
        <position position="923"/>
    </location>
</feature>
<evidence type="ECO:0000259" key="19">
    <source>
        <dbReference type="PROSITE" id="PS50109"/>
    </source>
</evidence>
<feature type="domain" description="Response regulatory" evidence="20">
    <location>
        <begin position="720"/>
        <end position="835"/>
    </location>
</feature>
<evidence type="ECO:0000256" key="18">
    <source>
        <dbReference type="SAM" id="Phobius"/>
    </source>
</evidence>
<evidence type="ECO:0000256" key="17">
    <source>
        <dbReference type="SAM" id="Coils"/>
    </source>
</evidence>
<keyword evidence="4" id="KW-1003">Cell membrane</keyword>
<comment type="subcellular location">
    <subcellularLocation>
        <location evidence="2">Cell inner membrane</location>
        <topology evidence="2">Multi-pass membrane protein</topology>
    </subcellularLocation>
</comment>
<evidence type="ECO:0000256" key="13">
    <source>
        <dbReference type="ARBA" id="ARBA00023012"/>
    </source>
</evidence>
<dbReference type="Pfam" id="PF01627">
    <property type="entry name" value="Hpt"/>
    <property type="match status" value="1"/>
</dbReference>
<dbReference type="EC" id="2.7.13.3" evidence="3"/>
<dbReference type="InterPro" id="IPR036890">
    <property type="entry name" value="HATPase_C_sf"/>
</dbReference>
<keyword evidence="17" id="KW-0175">Coiled coil</keyword>
<organism evidence="23 24">
    <name type="scientific">Vibrio agarivorans</name>
    <dbReference type="NCBI Taxonomy" id="153622"/>
    <lineage>
        <taxon>Bacteria</taxon>
        <taxon>Pseudomonadati</taxon>
        <taxon>Pseudomonadota</taxon>
        <taxon>Gammaproteobacteria</taxon>
        <taxon>Vibrionales</taxon>
        <taxon>Vibrionaceae</taxon>
        <taxon>Vibrio</taxon>
    </lineage>
</organism>
<evidence type="ECO:0000256" key="5">
    <source>
        <dbReference type="ARBA" id="ARBA00022519"/>
    </source>
</evidence>
<evidence type="ECO:0000256" key="14">
    <source>
        <dbReference type="ARBA" id="ARBA00023136"/>
    </source>
</evidence>